<gene>
    <name evidence="1" type="ORF">CDL12_06794</name>
</gene>
<keyword evidence="2" id="KW-1185">Reference proteome</keyword>
<name>A0A2G9HSK4_9LAMI</name>
<evidence type="ECO:0000313" key="1">
    <source>
        <dbReference type="EMBL" id="PIN20508.1"/>
    </source>
</evidence>
<dbReference type="Proteomes" id="UP000231279">
    <property type="component" value="Unassembled WGS sequence"/>
</dbReference>
<dbReference type="AlphaFoldDB" id="A0A2G9HSK4"/>
<organism evidence="1 2">
    <name type="scientific">Handroanthus impetiginosus</name>
    <dbReference type="NCBI Taxonomy" id="429701"/>
    <lineage>
        <taxon>Eukaryota</taxon>
        <taxon>Viridiplantae</taxon>
        <taxon>Streptophyta</taxon>
        <taxon>Embryophyta</taxon>
        <taxon>Tracheophyta</taxon>
        <taxon>Spermatophyta</taxon>
        <taxon>Magnoliopsida</taxon>
        <taxon>eudicotyledons</taxon>
        <taxon>Gunneridae</taxon>
        <taxon>Pentapetalae</taxon>
        <taxon>asterids</taxon>
        <taxon>lamiids</taxon>
        <taxon>Lamiales</taxon>
        <taxon>Bignoniaceae</taxon>
        <taxon>Crescentiina</taxon>
        <taxon>Tabebuia alliance</taxon>
        <taxon>Handroanthus</taxon>
    </lineage>
</organism>
<dbReference type="EMBL" id="NKXS01001111">
    <property type="protein sequence ID" value="PIN20508.1"/>
    <property type="molecule type" value="Genomic_DNA"/>
</dbReference>
<protein>
    <submittedName>
        <fullName evidence="1">Uncharacterized protein</fullName>
    </submittedName>
</protein>
<reference evidence="2" key="1">
    <citation type="journal article" date="2018" name="Gigascience">
        <title>Genome assembly of the Pink Ipe (Handroanthus impetiginosus, Bignoniaceae), a highly valued, ecologically keystone Neotropical timber forest tree.</title>
        <authorList>
            <person name="Silva-Junior O.B."/>
            <person name="Grattapaglia D."/>
            <person name="Novaes E."/>
            <person name="Collevatti R.G."/>
        </authorList>
    </citation>
    <scope>NUCLEOTIDE SEQUENCE [LARGE SCALE GENOMIC DNA]</scope>
    <source>
        <strain evidence="2">cv. UFG-1</strain>
    </source>
</reference>
<sequence length="130" mass="15046">MQLIPDSTQIILQTRKVCFPASQTTIQLHPQHPSKHMMSVTSMPRQTCALQFQSIETLNNARYSNIRHTTQQLHLSLYLNWQNIIKIYMILSVERVHWGKKEGRKTGRGVGIFGILHQCKAHNNELIKTD</sequence>
<comment type="caution">
    <text evidence="1">The sequence shown here is derived from an EMBL/GenBank/DDBJ whole genome shotgun (WGS) entry which is preliminary data.</text>
</comment>
<accession>A0A2G9HSK4</accession>
<proteinExistence type="predicted"/>
<evidence type="ECO:0000313" key="2">
    <source>
        <dbReference type="Proteomes" id="UP000231279"/>
    </source>
</evidence>